<keyword evidence="5" id="KW-1185">Reference proteome</keyword>
<keyword evidence="2" id="KW-1133">Transmembrane helix</keyword>
<gene>
    <name evidence="4" type="primary">ppiB</name>
    <name evidence="4" type="ORF">GCM10011410_09850</name>
</gene>
<dbReference type="InterPro" id="IPR029000">
    <property type="entry name" value="Cyclophilin-like_dom_sf"/>
</dbReference>
<keyword evidence="2" id="KW-0812">Transmembrane</keyword>
<organism evidence="4 5">
    <name type="scientific">Hoyosella rhizosphaerae</name>
    <dbReference type="NCBI Taxonomy" id="1755582"/>
    <lineage>
        <taxon>Bacteria</taxon>
        <taxon>Bacillati</taxon>
        <taxon>Actinomycetota</taxon>
        <taxon>Actinomycetes</taxon>
        <taxon>Mycobacteriales</taxon>
        <taxon>Hoyosellaceae</taxon>
        <taxon>Hoyosella</taxon>
    </lineage>
</organism>
<dbReference type="CDD" id="cd00317">
    <property type="entry name" value="cyclophilin"/>
    <property type="match status" value="1"/>
</dbReference>
<dbReference type="PANTHER" id="PTHR45625">
    <property type="entry name" value="PEPTIDYL-PROLYL CIS-TRANS ISOMERASE-RELATED"/>
    <property type="match status" value="1"/>
</dbReference>
<feature type="transmembrane region" description="Helical" evidence="2">
    <location>
        <begin position="31"/>
        <end position="52"/>
    </location>
</feature>
<dbReference type="Gene3D" id="2.40.100.10">
    <property type="entry name" value="Cyclophilin-like"/>
    <property type="match status" value="1"/>
</dbReference>
<accession>A0A916U5E6</accession>
<protein>
    <submittedName>
        <fullName evidence="4">Peptidyl-prolyl cis-trans isomerase</fullName>
    </submittedName>
</protein>
<dbReference type="PANTHER" id="PTHR45625:SF3">
    <property type="entry name" value="PEPTIDYL-PROLYL CIS-TRANS ISOMERASE B-RELATED"/>
    <property type="match status" value="1"/>
</dbReference>
<dbReference type="Pfam" id="PF00160">
    <property type="entry name" value="Pro_isomerase"/>
    <property type="match status" value="1"/>
</dbReference>
<dbReference type="SUPFAM" id="SSF50891">
    <property type="entry name" value="Cyclophilin-like"/>
    <property type="match status" value="1"/>
</dbReference>
<dbReference type="EMBL" id="BMJH01000001">
    <property type="protein sequence ID" value="GGC59433.1"/>
    <property type="molecule type" value="Genomic_DNA"/>
</dbReference>
<keyword evidence="4" id="KW-0413">Isomerase</keyword>
<evidence type="ECO:0000259" key="3">
    <source>
        <dbReference type="PROSITE" id="PS50072"/>
    </source>
</evidence>
<name>A0A916U5E6_9ACTN</name>
<sequence>MPSNQQRREVAKNKLEQQLKARAKQDRRRNILTIVGAVVAALVVAAAAVGVYKLTAGSQNNDSTQASNDTNDESFDEIFDSQFEEPDFAALPESRSEPLPPTVDCEYFDSRMPGVRDVDRPQGENVPTEGTVAVTIDMSEGPVELTLDRAKSPCTVNSFVSLAEQGYFNDTECHRLVTGGIFVLQCGDPSATGTGGPGYEFHDEFPHDQFDSPRSEMTIYPRGTVAMANAGESTNGSQFFLVYDDSPLPPLYNVFGEISDDGLNVIDAIAEGGAPGNEGVPNIPADIKTITVGG</sequence>
<dbReference type="PROSITE" id="PS50072">
    <property type="entry name" value="CSA_PPIASE_2"/>
    <property type="match status" value="1"/>
</dbReference>
<keyword evidence="2" id="KW-0472">Membrane</keyword>
<evidence type="ECO:0000313" key="4">
    <source>
        <dbReference type="EMBL" id="GGC59433.1"/>
    </source>
</evidence>
<comment type="function">
    <text evidence="1">PPIases accelerate the folding of proteins. It catalyzes the cis-trans isomerization of proline imidic peptide bonds in oligopeptides.</text>
</comment>
<dbReference type="InterPro" id="IPR002130">
    <property type="entry name" value="Cyclophilin-type_PPIase_dom"/>
</dbReference>
<dbReference type="Proteomes" id="UP000641514">
    <property type="component" value="Unassembled WGS sequence"/>
</dbReference>
<dbReference type="InterPro" id="IPR044666">
    <property type="entry name" value="Cyclophilin_A-like"/>
</dbReference>
<reference evidence="4" key="2">
    <citation type="submission" date="2020-09" db="EMBL/GenBank/DDBJ databases">
        <authorList>
            <person name="Sun Q."/>
            <person name="Zhou Y."/>
        </authorList>
    </citation>
    <scope>NUCLEOTIDE SEQUENCE</scope>
    <source>
        <strain evidence="4">CGMCC 1.15478</strain>
    </source>
</reference>
<dbReference type="RefSeq" id="WP_188671181.1">
    <property type="nucleotide sequence ID" value="NZ_BMJH01000001.1"/>
</dbReference>
<dbReference type="GO" id="GO:0003755">
    <property type="term" value="F:peptidyl-prolyl cis-trans isomerase activity"/>
    <property type="evidence" value="ECO:0007669"/>
    <property type="project" value="InterPro"/>
</dbReference>
<dbReference type="AlphaFoldDB" id="A0A916U5E6"/>
<evidence type="ECO:0000256" key="2">
    <source>
        <dbReference type="SAM" id="Phobius"/>
    </source>
</evidence>
<proteinExistence type="predicted"/>
<reference evidence="4" key="1">
    <citation type="journal article" date="2014" name="Int. J. Syst. Evol. Microbiol.">
        <title>Complete genome sequence of Corynebacterium casei LMG S-19264T (=DSM 44701T), isolated from a smear-ripened cheese.</title>
        <authorList>
            <consortium name="US DOE Joint Genome Institute (JGI-PGF)"/>
            <person name="Walter F."/>
            <person name="Albersmeier A."/>
            <person name="Kalinowski J."/>
            <person name="Ruckert C."/>
        </authorList>
    </citation>
    <scope>NUCLEOTIDE SEQUENCE</scope>
    <source>
        <strain evidence="4">CGMCC 1.15478</strain>
    </source>
</reference>
<evidence type="ECO:0000313" key="5">
    <source>
        <dbReference type="Proteomes" id="UP000641514"/>
    </source>
</evidence>
<comment type="caution">
    <text evidence="4">The sequence shown here is derived from an EMBL/GenBank/DDBJ whole genome shotgun (WGS) entry which is preliminary data.</text>
</comment>
<feature type="domain" description="PPIase cyclophilin-type" evidence="3">
    <location>
        <begin position="141"/>
        <end position="292"/>
    </location>
</feature>
<evidence type="ECO:0000256" key="1">
    <source>
        <dbReference type="ARBA" id="ARBA00002388"/>
    </source>
</evidence>